<reference evidence="1" key="1">
    <citation type="journal article" date="2011" name="DNA Res.">
        <title>Sequence analysis of the genome of an oil-bearing tree, Jatropha curcas L.</title>
        <authorList>
            <person name="Sato S."/>
            <person name="Hirakawa H."/>
            <person name="Isobe S."/>
            <person name="Fukai E."/>
            <person name="Watanabe A."/>
            <person name="Kato M."/>
            <person name="Kawashima K."/>
            <person name="Minami C."/>
            <person name="Muraki A."/>
            <person name="Nakazaki N."/>
            <person name="Takahashi C."/>
            <person name="Nakayama S."/>
            <person name="Kishida Y."/>
            <person name="Kohara M."/>
            <person name="Yamada M."/>
            <person name="Tsuruoka H."/>
            <person name="Sasamoto S."/>
            <person name="Tabata S."/>
            <person name="Aizu T."/>
            <person name="Toyoda A."/>
            <person name="Shin-I T."/>
            <person name="Minakuchi Y."/>
            <person name="Kohara Y."/>
            <person name="Fujiyama A."/>
            <person name="Tsuchimoto S."/>
            <person name="Kajiyama S."/>
            <person name="Makigano E."/>
            <person name="Ohmido N."/>
            <person name="Shibagaki N."/>
            <person name="Cartagena J.A."/>
            <person name="Wada N."/>
            <person name="Kohinata T."/>
            <person name="Atefeh A."/>
            <person name="Yuasa S."/>
            <person name="Matsunaga S."/>
            <person name="Fukui K."/>
        </authorList>
    </citation>
    <scope>NUCLEOTIDE SEQUENCE</scope>
    <source>
        <strain evidence="1">Palawan</strain>
    </source>
</reference>
<dbReference type="EMBL" id="AP011962">
    <property type="protein sequence ID" value="BAJ53124.1"/>
    <property type="molecule type" value="Genomic_DNA"/>
</dbReference>
<sequence length="430" mass="48947">MSSFPPKMVNRHQRSQITSSPSRIQLFFKLERLTSRHEQMKTAYHELKTQINAGLLEAEEVFASLAVPLIKLVGLKTKEMAEEGRLTTIIIDNDFSQGCRRNGLEPQLLDDTTRRERENQIEILEGESYVTKATIAGKELMEKQQTNLLHLVQLLRQVEIQVNCHQDEIFETLDNHRASLHNLFQKAIHYISDVHSQNRDNFLTTLNLLQVMFNNVDAILGSVEGGVNNLMQELAEKMCNPMVEYVKSLKDDMKNGTCVRLLAMVEEMERMISNGRLELEDARKKVRVAEEGKIEAVCKLKTIEERVMRMRGHFSLPEAGFTEPSTPHKFLGMEGKQAKDEKLLWNLLKKKRKHKALASPMGPEGLLCFDGNNRHPKLVDMRLSLDHRQITRGCRKGLGPRTSPLNSCIPLGSSPSVAIQQAVSHKRITP</sequence>
<evidence type="ECO:0000313" key="1">
    <source>
        <dbReference type="EMBL" id="BAJ53124.1"/>
    </source>
</evidence>
<organism evidence="1">
    <name type="scientific">Jatropha curcas</name>
    <name type="common">Barbados nut</name>
    <dbReference type="NCBI Taxonomy" id="180498"/>
    <lineage>
        <taxon>Eukaryota</taxon>
        <taxon>Viridiplantae</taxon>
        <taxon>Streptophyta</taxon>
        <taxon>Embryophyta</taxon>
        <taxon>Tracheophyta</taxon>
        <taxon>Spermatophyta</taxon>
        <taxon>Magnoliopsida</taxon>
        <taxon>eudicotyledons</taxon>
        <taxon>Gunneridae</taxon>
        <taxon>Pentapetalae</taxon>
        <taxon>rosids</taxon>
        <taxon>fabids</taxon>
        <taxon>Malpighiales</taxon>
        <taxon>Euphorbiaceae</taxon>
        <taxon>Crotonoideae</taxon>
        <taxon>Jatropheae</taxon>
        <taxon>Jatropha</taxon>
    </lineage>
</organism>
<proteinExistence type="predicted"/>
<accession>E6NU14</accession>
<dbReference type="OrthoDB" id="1925512at2759"/>
<dbReference type="KEGG" id="jcu:105648712"/>
<dbReference type="RefSeq" id="XP_012090576.1">
    <property type="nucleotide sequence ID" value="XM_012235186.3"/>
</dbReference>
<dbReference type="AlphaFoldDB" id="E6NU14"/>
<name>E6NU14_JATCU</name>
<gene>
    <name evidence="1" type="primary">JHL07K02.14</name>
</gene>
<protein>
    <submittedName>
        <fullName evidence="1">JHL07K02.14 protein</fullName>
    </submittedName>
</protein>
<dbReference type="GeneID" id="105648712"/>